<dbReference type="Proteomes" id="UP000467841">
    <property type="component" value="Unassembled WGS sequence"/>
</dbReference>
<dbReference type="AlphaFoldDB" id="A0A6D2IDX9"/>
<feature type="region of interest" description="Disordered" evidence="1">
    <location>
        <begin position="106"/>
        <end position="137"/>
    </location>
</feature>
<keyword evidence="3" id="KW-1185">Reference proteome</keyword>
<evidence type="ECO:0000256" key="1">
    <source>
        <dbReference type="SAM" id="MobiDB-lite"/>
    </source>
</evidence>
<feature type="region of interest" description="Disordered" evidence="1">
    <location>
        <begin position="157"/>
        <end position="196"/>
    </location>
</feature>
<dbReference type="PANTHER" id="PTHR33318:SF16">
    <property type="entry name" value="FK506-BINDING NUCLEAR-LIKE PROTEIN"/>
    <property type="match status" value="1"/>
</dbReference>
<dbReference type="GO" id="GO:0007142">
    <property type="term" value="P:male meiosis II"/>
    <property type="evidence" value="ECO:0007669"/>
    <property type="project" value="InterPro"/>
</dbReference>
<dbReference type="EMBL" id="CACVBM020000987">
    <property type="protein sequence ID" value="CAA7025128.1"/>
    <property type="molecule type" value="Genomic_DNA"/>
</dbReference>
<sequence>MGCFMGCFGLSSNKKRRNSIRKILPRDQRICSYEPLHSSDPSDFSTIVEDNSEKISNSNLRCVVDEEEDEEKKKGTAKKTRKRVRFNLNVQTYEPVLLPSRYENYCSDGEEEKGERSNVTSVTDEKPEDLSGRSAYPSNYRYQNCVDSFEDELGYGESDLEDEDYYTDDENDYEDDADDEDEEEEDEAYGDQDVTPLLNPVENIAQWKAVKAKPVRVKQVMKENVEADDDQTKPLLKEIIVNTSLSNWLASPKSFHGNGSSRRSPIVDITNMENR</sequence>
<protein>
    <submittedName>
        <fullName evidence="2">Uncharacterized protein</fullName>
    </submittedName>
</protein>
<feature type="compositionally biased region" description="Acidic residues" evidence="1">
    <location>
        <begin position="157"/>
        <end position="190"/>
    </location>
</feature>
<dbReference type="OrthoDB" id="1695907at2759"/>
<evidence type="ECO:0000313" key="3">
    <source>
        <dbReference type="Proteomes" id="UP000467841"/>
    </source>
</evidence>
<reference evidence="2" key="1">
    <citation type="submission" date="2020-01" db="EMBL/GenBank/DDBJ databases">
        <authorList>
            <person name="Mishra B."/>
        </authorList>
    </citation>
    <scope>NUCLEOTIDE SEQUENCE [LARGE SCALE GENOMIC DNA]</scope>
</reference>
<proteinExistence type="predicted"/>
<evidence type="ECO:0000313" key="2">
    <source>
        <dbReference type="EMBL" id="CAA7025128.1"/>
    </source>
</evidence>
<dbReference type="PANTHER" id="PTHR33318">
    <property type="entry name" value="ASPARTYL/GLUTAMYL-TRNA(ASN/GLN) AMIDOTRANSFERASE SUBUNIT"/>
    <property type="match status" value="1"/>
</dbReference>
<comment type="caution">
    <text evidence="2">The sequence shown here is derived from an EMBL/GenBank/DDBJ whole genome shotgun (WGS) entry which is preliminary data.</text>
</comment>
<feature type="region of interest" description="Disordered" evidence="1">
    <location>
        <begin position="251"/>
        <end position="275"/>
    </location>
</feature>
<name>A0A6D2IDX9_9BRAS</name>
<accession>A0A6D2IDX9</accession>
<dbReference type="InterPro" id="IPR039300">
    <property type="entry name" value="JASON"/>
</dbReference>
<gene>
    <name evidence="2" type="ORF">MERR_LOCUS12363</name>
</gene>
<organism evidence="2 3">
    <name type="scientific">Microthlaspi erraticum</name>
    <dbReference type="NCBI Taxonomy" id="1685480"/>
    <lineage>
        <taxon>Eukaryota</taxon>
        <taxon>Viridiplantae</taxon>
        <taxon>Streptophyta</taxon>
        <taxon>Embryophyta</taxon>
        <taxon>Tracheophyta</taxon>
        <taxon>Spermatophyta</taxon>
        <taxon>Magnoliopsida</taxon>
        <taxon>eudicotyledons</taxon>
        <taxon>Gunneridae</taxon>
        <taxon>Pentapetalae</taxon>
        <taxon>rosids</taxon>
        <taxon>malvids</taxon>
        <taxon>Brassicales</taxon>
        <taxon>Brassicaceae</taxon>
        <taxon>Coluteocarpeae</taxon>
        <taxon>Microthlaspi</taxon>
    </lineage>
</organism>